<evidence type="ECO:0000313" key="2">
    <source>
        <dbReference type="Proteomes" id="UP000789525"/>
    </source>
</evidence>
<protein>
    <submittedName>
        <fullName evidence="1">14994_t:CDS:1</fullName>
    </submittedName>
</protein>
<dbReference type="EMBL" id="CAJVPT010052604">
    <property type="protein sequence ID" value="CAG8749934.1"/>
    <property type="molecule type" value="Genomic_DNA"/>
</dbReference>
<organism evidence="1 2">
    <name type="scientific">Acaulospora colombiana</name>
    <dbReference type="NCBI Taxonomy" id="27376"/>
    <lineage>
        <taxon>Eukaryota</taxon>
        <taxon>Fungi</taxon>
        <taxon>Fungi incertae sedis</taxon>
        <taxon>Mucoromycota</taxon>
        <taxon>Glomeromycotina</taxon>
        <taxon>Glomeromycetes</taxon>
        <taxon>Diversisporales</taxon>
        <taxon>Acaulosporaceae</taxon>
        <taxon>Acaulospora</taxon>
    </lineage>
</organism>
<dbReference type="Proteomes" id="UP000789525">
    <property type="component" value="Unassembled WGS sequence"/>
</dbReference>
<proteinExistence type="predicted"/>
<feature type="non-terminal residue" evidence="1">
    <location>
        <position position="249"/>
    </location>
</feature>
<keyword evidence="2" id="KW-1185">Reference proteome</keyword>
<evidence type="ECO:0000313" key="1">
    <source>
        <dbReference type="EMBL" id="CAG8749934.1"/>
    </source>
</evidence>
<sequence length="249" mass="28069">MEEAKKMCPDLIIVHVATYKDGESEPKYHPNPDTTSYKVSLDLYRRESVKIIEIFKSALPTAEIEKASVDEAFIDFTNPVRQIIIERYPELVLSHPDDLDAPLPSPPQTINWNSSCNLIPIEEEEESMIEAPTQDSPKPEPVKREPPPVTWHDIALSIGGELMLMARDAIFNQLGYTTSAVSLSFPVFLVKSNLVSTQGVARNKFLAKYPMNFRASFVTPRFHAILRLCLFKRSVLLLGVENELTCPDP</sequence>
<comment type="caution">
    <text evidence="1">The sequence shown here is derived from an EMBL/GenBank/DDBJ whole genome shotgun (WGS) entry which is preliminary data.</text>
</comment>
<reference evidence="1" key="1">
    <citation type="submission" date="2021-06" db="EMBL/GenBank/DDBJ databases">
        <authorList>
            <person name="Kallberg Y."/>
            <person name="Tangrot J."/>
            <person name="Rosling A."/>
        </authorList>
    </citation>
    <scope>NUCLEOTIDE SEQUENCE</scope>
    <source>
        <strain evidence="1">CL356</strain>
    </source>
</reference>
<gene>
    <name evidence="1" type="ORF">ACOLOM_LOCUS12649</name>
</gene>
<name>A0ACA9QKZ0_9GLOM</name>
<accession>A0ACA9QKZ0</accession>